<dbReference type="Proteomes" id="UP000279859">
    <property type="component" value="Unassembled WGS sequence"/>
</dbReference>
<gene>
    <name evidence="12" type="primary">pip</name>
    <name evidence="12" type="ORF">EEJ31_06900</name>
</gene>
<sequence length="317" mass="34731">MSVFPAHEPIASGRLPVSGGNEIYWETSGNPDGTPLVHLHGGPGSGAGSWYRQLYDPSTFLIVSFDQRGCGRSRPLASEDPALLPMNTTAQQIADIEALREHLRVDAWLVSGLSWGSTLALAYAEAHPRRVTAMVLAAVATTTAAEVEWITEGVGRIFPREWDEFATAAQARPGQRIIDAYYERITDPDPFVRERAARAWCTWEDVHVSLAHGFKPSARFDDPGFRLLFATLVIHYFAHSGFPDAGGIWANLERIRHIPVVLIHGRLDISSPLATAWNLHKQWPGSRLVVIDDEGHGGGGMFEALSLAASGLARQLR</sequence>
<dbReference type="InterPro" id="IPR000073">
    <property type="entry name" value="AB_hydrolase_1"/>
</dbReference>
<comment type="catalytic activity">
    <reaction evidence="1 8 10">
        <text>Release of N-terminal proline from a peptide.</text>
        <dbReference type="EC" id="3.4.11.5"/>
    </reaction>
</comment>
<evidence type="ECO:0000256" key="5">
    <source>
        <dbReference type="ARBA" id="ARBA00022490"/>
    </source>
</evidence>
<evidence type="ECO:0000256" key="6">
    <source>
        <dbReference type="ARBA" id="ARBA00022670"/>
    </source>
</evidence>
<evidence type="ECO:0000256" key="2">
    <source>
        <dbReference type="ARBA" id="ARBA00004496"/>
    </source>
</evidence>
<dbReference type="InterPro" id="IPR005944">
    <property type="entry name" value="Pro_iminopeptidase"/>
</dbReference>
<dbReference type="SUPFAM" id="SSF53474">
    <property type="entry name" value="alpha/beta-Hydrolases"/>
    <property type="match status" value="1"/>
</dbReference>
<evidence type="ECO:0000313" key="13">
    <source>
        <dbReference type="Proteomes" id="UP000279859"/>
    </source>
</evidence>
<evidence type="ECO:0000259" key="11">
    <source>
        <dbReference type="Pfam" id="PF00561"/>
    </source>
</evidence>
<dbReference type="PRINTS" id="PR00793">
    <property type="entry name" value="PROAMNOPTASE"/>
</dbReference>
<evidence type="ECO:0000256" key="8">
    <source>
        <dbReference type="PIRNR" id="PIRNR006431"/>
    </source>
</evidence>
<proteinExistence type="inferred from homology"/>
<evidence type="ECO:0000256" key="1">
    <source>
        <dbReference type="ARBA" id="ARBA00001585"/>
    </source>
</evidence>
<dbReference type="EMBL" id="RDSR01000008">
    <property type="protein sequence ID" value="RNE63688.1"/>
    <property type="molecule type" value="Genomic_DNA"/>
</dbReference>
<dbReference type="PANTHER" id="PTHR43722">
    <property type="entry name" value="PROLINE IMINOPEPTIDASE"/>
    <property type="match status" value="1"/>
</dbReference>
<keyword evidence="4 8" id="KW-0031">Aminopeptidase</keyword>
<feature type="active site" description="Proton donor" evidence="9">
    <location>
        <position position="296"/>
    </location>
</feature>
<dbReference type="AlphaFoldDB" id="A0A3M8LGS1"/>
<dbReference type="GO" id="GO:0006508">
    <property type="term" value="P:proteolysis"/>
    <property type="evidence" value="ECO:0007669"/>
    <property type="project" value="UniProtKB-KW"/>
</dbReference>
<dbReference type="InterPro" id="IPR029058">
    <property type="entry name" value="AB_hydrolase_fold"/>
</dbReference>
<evidence type="ECO:0000256" key="10">
    <source>
        <dbReference type="RuleBase" id="RU003421"/>
    </source>
</evidence>
<dbReference type="OrthoDB" id="9796770at2"/>
<dbReference type="EC" id="3.4.11.5" evidence="8 10"/>
<dbReference type="GO" id="GO:0005737">
    <property type="term" value="C:cytoplasm"/>
    <property type="evidence" value="ECO:0007669"/>
    <property type="project" value="UniProtKB-SubCell"/>
</dbReference>
<protein>
    <recommendedName>
        <fullName evidence="8 10">Proline iminopeptidase</fullName>
        <shortName evidence="8">PIP</shortName>
        <ecNumber evidence="8 10">3.4.11.5</ecNumber>
    </recommendedName>
    <alternativeName>
        <fullName evidence="8">Prolyl aminopeptidase</fullName>
    </alternativeName>
</protein>
<evidence type="ECO:0000256" key="4">
    <source>
        <dbReference type="ARBA" id="ARBA00022438"/>
    </source>
</evidence>
<comment type="caution">
    <text evidence="12">The sequence shown here is derived from an EMBL/GenBank/DDBJ whole genome shotgun (WGS) entry which is preliminary data.</text>
</comment>
<keyword evidence="7 8" id="KW-0378">Hydrolase</keyword>
<keyword evidence="5 8" id="KW-0963">Cytoplasm</keyword>
<comment type="similarity">
    <text evidence="3 8 10">Belongs to the peptidase S33 family.</text>
</comment>
<keyword evidence="13" id="KW-1185">Reference proteome</keyword>
<evidence type="ECO:0000313" key="12">
    <source>
        <dbReference type="EMBL" id="RNE63688.1"/>
    </source>
</evidence>
<reference evidence="12 13" key="1">
    <citation type="submission" date="2018-11" db="EMBL/GenBank/DDBJ databases">
        <title>Cryobacterium sp. nov., isolated from rhizosphere soil of lettuce.</title>
        <authorList>
            <person name="Wang Y."/>
        </authorList>
    </citation>
    <scope>NUCLEOTIDE SEQUENCE [LARGE SCALE GENOMIC DNA]</scope>
    <source>
        <strain evidence="12 13">NEAU-85</strain>
    </source>
</reference>
<evidence type="ECO:0000256" key="9">
    <source>
        <dbReference type="PIRSR" id="PIRSR006431-1"/>
    </source>
</evidence>
<evidence type="ECO:0000256" key="7">
    <source>
        <dbReference type="ARBA" id="ARBA00022801"/>
    </source>
</evidence>
<dbReference type="Pfam" id="PF00561">
    <property type="entry name" value="Abhydrolase_1"/>
    <property type="match status" value="1"/>
</dbReference>
<organism evidence="12 13">
    <name type="scientific">Cryobacterium tepidiphilum</name>
    <dbReference type="NCBI Taxonomy" id="2486026"/>
    <lineage>
        <taxon>Bacteria</taxon>
        <taxon>Bacillati</taxon>
        <taxon>Actinomycetota</taxon>
        <taxon>Actinomycetes</taxon>
        <taxon>Micrococcales</taxon>
        <taxon>Microbacteriaceae</taxon>
        <taxon>Cryobacterium</taxon>
    </lineage>
</organism>
<feature type="active site" description="Nucleophile" evidence="9">
    <location>
        <position position="114"/>
    </location>
</feature>
<feature type="domain" description="AB hydrolase-1" evidence="11">
    <location>
        <begin position="35"/>
        <end position="296"/>
    </location>
</feature>
<dbReference type="PIRSF" id="PIRSF006431">
    <property type="entry name" value="Pept_S33"/>
    <property type="match status" value="1"/>
</dbReference>
<keyword evidence="6 8" id="KW-0645">Protease</keyword>
<dbReference type="PANTHER" id="PTHR43722:SF1">
    <property type="entry name" value="PROLINE IMINOPEPTIDASE"/>
    <property type="match status" value="1"/>
</dbReference>
<comment type="subcellular location">
    <subcellularLocation>
        <location evidence="2 8">Cytoplasm</location>
    </subcellularLocation>
</comment>
<evidence type="ECO:0000256" key="3">
    <source>
        <dbReference type="ARBA" id="ARBA00010088"/>
    </source>
</evidence>
<dbReference type="InterPro" id="IPR002410">
    <property type="entry name" value="Peptidase_S33"/>
</dbReference>
<dbReference type="NCBIfam" id="TIGR01249">
    <property type="entry name" value="pro_imino_pep_1"/>
    <property type="match status" value="1"/>
</dbReference>
<feature type="active site" evidence="9">
    <location>
        <position position="268"/>
    </location>
</feature>
<dbReference type="GO" id="GO:0004177">
    <property type="term" value="F:aminopeptidase activity"/>
    <property type="evidence" value="ECO:0007669"/>
    <property type="project" value="UniProtKB-UniRule"/>
</dbReference>
<accession>A0A3M8LGS1</accession>
<dbReference type="Gene3D" id="3.40.50.1820">
    <property type="entry name" value="alpha/beta hydrolase"/>
    <property type="match status" value="1"/>
</dbReference>
<name>A0A3M8LGS1_9MICO</name>